<dbReference type="Proteomes" id="UP000440096">
    <property type="component" value="Unassembled WGS sequence"/>
</dbReference>
<dbReference type="NCBIfam" id="NF047509">
    <property type="entry name" value="Rv3131_FMN_oxido"/>
    <property type="match status" value="1"/>
</dbReference>
<dbReference type="GO" id="GO:0016491">
    <property type="term" value="F:oxidoreductase activity"/>
    <property type="evidence" value="ECO:0007669"/>
    <property type="project" value="InterPro"/>
</dbReference>
<dbReference type="SUPFAM" id="SSF55469">
    <property type="entry name" value="FMN-dependent nitroreductase-like"/>
    <property type="match status" value="2"/>
</dbReference>
<evidence type="ECO:0000313" key="1">
    <source>
        <dbReference type="EMBL" id="MTD53419.1"/>
    </source>
</evidence>
<name>A0A6N7YYI9_9PSEU</name>
<dbReference type="InterPro" id="IPR000415">
    <property type="entry name" value="Nitroreductase-like"/>
</dbReference>
<keyword evidence="2" id="KW-1185">Reference proteome</keyword>
<evidence type="ECO:0000313" key="2">
    <source>
        <dbReference type="Proteomes" id="UP000440096"/>
    </source>
</evidence>
<accession>A0A6N7YYI9</accession>
<gene>
    <name evidence="1" type="ORF">GKO32_05420</name>
</gene>
<comment type="caution">
    <text evidence="1">The sequence shown here is derived from an EMBL/GenBank/DDBJ whole genome shotgun (WGS) entry which is preliminary data.</text>
</comment>
<sequence>MTWSATEAGVLARAVARAPSVHNSQPWVLRLQAGGVELFERPEVRLPRHDPSGRDRLISCGAALTNLRLAVRALGWEVKLSLFPQADQRDLLARVVATERGQADETEVNQYAAIFQRRSYRAPFALRPVPPVDVRELLRADVTDGTSVQVVGRGDGRALAGLLGHAALIFRGDRAYQRELQAWSDQFREPLPEEPTLPWGGLVRPHTHVPDVLTLTARLQQECLLIVLADDDSRRDHLLAGRALQEVWLAAVVRGLVASVLTQPLRLPEVRAELIERLELPGHPQAILRVGYPVTAAPSVHSG</sequence>
<proteinExistence type="predicted"/>
<organism evidence="1 2">
    <name type="scientific">Amycolatopsis pithecellobii</name>
    <dbReference type="NCBI Taxonomy" id="664692"/>
    <lineage>
        <taxon>Bacteria</taxon>
        <taxon>Bacillati</taxon>
        <taxon>Actinomycetota</taxon>
        <taxon>Actinomycetes</taxon>
        <taxon>Pseudonocardiales</taxon>
        <taxon>Pseudonocardiaceae</taxon>
        <taxon>Amycolatopsis</taxon>
    </lineage>
</organism>
<dbReference type="OrthoDB" id="8156917at2"/>
<protein>
    <submittedName>
        <fullName evidence="1">Uncharacterized protein</fullName>
    </submittedName>
</protein>
<dbReference type="InterPro" id="IPR050627">
    <property type="entry name" value="Nitroreductase/BluB"/>
</dbReference>
<dbReference type="EMBL" id="WMBA01000005">
    <property type="protein sequence ID" value="MTD53419.1"/>
    <property type="molecule type" value="Genomic_DNA"/>
</dbReference>
<dbReference type="AlphaFoldDB" id="A0A6N7YYI9"/>
<dbReference type="Gene3D" id="3.40.109.10">
    <property type="entry name" value="NADH Oxidase"/>
    <property type="match status" value="1"/>
</dbReference>
<dbReference type="RefSeq" id="WP_154755652.1">
    <property type="nucleotide sequence ID" value="NZ_WMBA01000005.1"/>
</dbReference>
<dbReference type="PANTHER" id="PTHR23026">
    <property type="entry name" value="NADPH NITROREDUCTASE"/>
    <property type="match status" value="1"/>
</dbReference>
<reference evidence="1 2" key="1">
    <citation type="submission" date="2019-11" db="EMBL/GenBank/DDBJ databases">
        <title>Draft genome of Amycolatopsis RM579.</title>
        <authorList>
            <person name="Duangmal K."/>
            <person name="Mingma R."/>
        </authorList>
    </citation>
    <scope>NUCLEOTIDE SEQUENCE [LARGE SCALE GENOMIC DNA]</scope>
    <source>
        <strain evidence="1 2">RM579</strain>
    </source>
</reference>
<dbReference type="PANTHER" id="PTHR23026:SF123">
    <property type="entry name" value="NAD(P)H NITROREDUCTASE RV3131-RELATED"/>
    <property type="match status" value="1"/>
</dbReference>